<organism evidence="3 4">
    <name type="scientific">Streptomyces calidiresistens</name>
    <dbReference type="NCBI Taxonomy" id="1485586"/>
    <lineage>
        <taxon>Bacteria</taxon>
        <taxon>Bacillati</taxon>
        <taxon>Actinomycetota</taxon>
        <taxon>Actinomycetes</taxon>
        <taxon>Kitasatosporales</taxon>
        <taxon>Streptomycetaceae</taxon>
        <taxon>Streptomyces</taxon>
    </lineage>
</organism>
<proteinExistence type="predicted"/>
<feature type="region of interest" description="Disordered" evidence="1">
    <location>
        <begin position="1"/>
        <end position="24"/>
    </location>
</feature>
<keyword evidence="2" id="KW-1133">Transmembrane helix</keyword>
<evidence type="ECO:0000313" key="4">
    <source>
        <dbReference type="Proteomes" id="UP000530234"/>
    </source>
</evidence>
<name>A0A7W3T8J8_9ACTN</name>
<dbReference type="EMBL" id="VKHS01001283">
    <property type="protein sequence ID" value="MBB0232908.1"/>
    <property type="molecule type" value="Genomic_DNA"/>
</dbReference>
<reference evidence="4" key="1">
    <citation type="submission" date="2019-10" db="EMBL/GenBank/DDBJ databases">
        <title>Streptomyces sp. nov., a novel actinobacterium isolated from alkaline environment.</title>
        <authorList>
            <person name="Golinska P."/>
        </authorList>
    </citation>
    <scope>NUCLEOTIDE SEQUENCE [LARGE SCALE GENOMIC DNA]</scope>
    <source>
        <strain evidence="4">DSM 42108</strain>
    </source>
</reference>
<evidence type="ECO:0000313" key="3">
    <source>
        <dbReference type="EMBL" id="MBB0232908.1"/>
    </source>
</evidence>
<feature type="transmembrane region" description="Helical" evidence="2">
    <location>
        <begin position="30"/>
        <end position="49"/>
    </location>
</feature>
<gene>
    <name evidence="3" type="ORF">FOE67_26305</name>
</gene>
<keyword evidence="4" id="KW-1185">Reference proteome</keyword>
<comment type="caution">
    <text evidence="3">The sequence shown here is derived from an EMBL/GenBank/DDBJ whole genome shotgun (WGS) entry which is preliminary data.</text>
</comment>
<keyword evidence="2" id="KW-0472">Membrane</keyword>
<dbReference type="AlphaFoldDB" id="A0A7W3T8J8"/>
<dbReference type="Proteomes" id="UP000530234">
    <property type="component" value="Unassembled WGS sequence"/>
</dbReference>
<accession>A0A7W3T8J8</accession>
<sequence>MTVRYGVADDGEGERPGRARPGPVARRSRWWAAPALALVLLVAGCSGYGG</sequence>
<keyword evidence="2" id="KW-0812">Transmembrane</keyword>
<evidence type="ECO:0000256" key="1">
    <source>
        <dbReference type="SAM" id="MobiDB-lite"/>
    </source>
</evidence>
<protein>
    <submittedName>
        <fullName evidence="3">Uncharacterized protein</fullName>
    </submittedName>
</protein>
<feature type="non-terminal residue" evidence="3">
    <location>
        <position position="50"/>
    </location>
</feature>
<evidence type="ECO:0000256" key="2">
    <source>
        <dbReference type="SAM" id="Phobius"/>
    </source>
</evidence>